<feature type="region of interest" description="Disordered" evidence="1">
    <location>
        <begin position="47"/>
        <end position="77"/>
    </location>
</feature>
<protein>
    <submittedName>
        <fullName evidence="2">Uncharacterized protein</fullName>
    </submittedName>
</protein>
<evidence type="ECO:0000313" key="2">
    <source>
        <dbReference type="EMBL" id="MPN61837.1"/>
    </source>
</evidence>
<evidence type="ECO:0000256" key="1">
    <source>
        <dbReference type="SAM" id="MobiDB-lite"/>
    </source>
</evidence>
<dbReference type="EMBL" id="VSSQ01139041">
    <property type="protein sequence ID" value="MPN61837.1"/>
    <property type="molecule type" value="Genomic_DNA"/>
</dbReference>
<comment type="caution">
    <text evidence="2">The sequence shown here is derived from an EMBL/GenBank/DDBJ whole genome shotgun (WGS) entry which is preliminary data.</text>
</comment>
<organism evidence="2">
    <name type="scientific">bioreactor metagenome</name>
    <dbReference type="NCBI Taxonomy" id="1076179"/>
    <lineage>
        <taxon>unclassified sequences</taxon>
        <taxon>metagenomes</taxon>
        <taxon>ecological metagenomes</taxon>
    </lineage>
</organism>
<proteinExistence type="predicted"/>
<accession>A0A645JEQ2</accession>
<sequence>MRLLLSLTGRCIESVCIAGKKLQNHRILFLTDGKHVLRLHTTADQTGTTDHLRMNGSGSKFAEKGSHRRNGYTGHGS</sequence>
<dbReference type="AlphaFoldDB" id="A0A645JEQ2"/>
<name>A0A645JEQ2_9ZZZZ</name>
<gene>
    <name evidence="2" type="ORF">SDC9_209581</name>
</gene>
<reference evidence="2" key="1">
    <citation type="submission" date="2019-08" db="EMBL/GenBank/DDBJ databases">
        <authorList>
            <person name="Kucharzyk K."/>
            <person name="Murdoch R.W."/>
            <person name="Higgins S."/>
            <person name="Loffler F."/>
        </authorList>
    </citation>
    <scope>NUCLEOTIDE SEQUENCE</scope>
</reference>